<dbReference type="RefSeq" id="WP_112425363.1">
    <property type="nucleotide sequence ID" value="NZ_MCIF01000002.1"/>
</dbReference>
<dbReference type="Gene3D" id="3.30.428.10">
    <property type="entry name" value="HIT-like"/>
    <property type="match status" value="1"/>
</dbReference>
<evidence type="ECO:0000313" key="3">
    <source>
        <dbReference type="EMBL" id="RAQ93907.1"/>
    </source>
</evidence>
<dbReference type="PANTHER" id="PTHR46648">
    <property type="entry name" value="HIT FAMILY PROTEIN 1"/>
    <property type="match status" value="1"/>
</dbReference>
<organism evidence="3 4">
    <name type="scientific">Thermogemmatispora tikiterensis</name>
    <dbReference type="NCBI Taxonomy" id="1825093"/>
    <lineage>
        <taxon>Bacteria</taxon>
        <taxon>Bacillati</taxon>
        <taxon>Chloroflexota</taxon>
        <taxon>Ktedonobacteria</taxon>
        <taxon>Thermogemmatisporales</taxon>
        <taxon>Thermogemmatisporaceae</taxon>
        <taxon>Thermogemmatispora</taxon>
    </lineage>
</organism>
<feature type="domain" description="HIT" evidence="2">
    <location>
        <begin position="46"/>
        <end position="116"/>
    </location>
</feature>
<comment type="caution">
    <text evidence="3">The sequence shown here is derived from an EMBL/GenBank/DDBJ whole genome shotgun (WGS) entry which is preliminary data.</text>
</comment>
<dbReference type="OrthoDB" id="9784774at2"/>
<reference evidence="3 4" key="1">
    <citation type="submission" date="2016-08" db="EMBL/GenBank/DDBJ databases">
        <title>Analysis of Carbohydrate Active Enzymes in Thermogemmatispora T81 Reveals Carbohydrate Degradation Ability.</title>
        <authorList>
            <person name="Tomazini A."/>
            <person name="Lal S."/>
            <person name="Stott M."/>
            <person name="Henrissat B."/>
            <person name="Polikarpov I."/>
            <person name="Sparling R."/>
            <person name="Levin D.B."/>
        </authorList>
    </citation>
    <scope>NUCLEOTIDE SEQUENCE [LARGE SCALE GENOMIC DNA]</scope>
    <source>
        <strain evidence="3 4">T81</strain>
    </source>
</reference>
<dbReference type="GO" id="GO:0009117">
    <property type="term" value="P:nucleotide metabolic process"/>
    <property type="evidence" value="ECO:0007669"/>
    <property type="project" value="TreeGrafter"/>
</dbReference>
<dbReference type="GO" id="GO:0003824">
    <property type="term" value="F:catalytic activity"/>
    <property type="evidence" value="ECO:0007669"/>
    <property type="project" value="InterPro"/>
</dbReference>
<sequence>MKPAAACFVCQKVRGEIAIPGGLIYRDELVQATHLFPNRQGLVYLGYLMIEPLRHAPELADLTVEEAQAIGLLMSRLSRALKEILKAEHVYAFVLGDDVPHLHLHLVARHRGAPQQYRGVHVTEWPEAPRGGKAEIITLTARLHAFLAR</sequence>
<keyword evidence="4" id="KW-1185">Reference proteome</keyword>
<proteinExistence type="predicted"/>
<name>A0A328V8H9_9CHLR</name>
<accession>A0A328V8H9</accession>
<dbReference type="PANTHER" id="PTHR46648:SF1">
    <property type="entry name" value="ADENOSINE 5'-MONOPHOSPHORAMIDASE HNT1"/>
    <property type="match status" value="1"/>
</dbReference>
<dbReference type="Pfam" id="PF01230">
    <property type="entry name" value="HIT"/>
    <property type="match status" value="1"/>
</dbReference>
<dbReference type="AlphaFoldDB" id="A0A328V8H9"/>
<dbReference type="InterPro" id="IPR011146">
    <property type="entry name" value="HIT-like"/>
</dbReference>
<dbReference type="SUPFAM" id="SSF54197">
    <property type="entry name" value="HIT-like"/>
    <property type="match status" value="1"/>
</dbReference>
<dbReference type="EMBL" id="MCIF01000002">
    <property type="protein sequence ID" value="RAQ93907.1"/>
    <property type="molecule type" value="Genomic_DNA"/>
</dbReference>
<gene>
    <name evidence="3" type="ORF">A4R35_00080</name>
</gene>
<dbReference type="PROSITE" id="PS51084">
    <property type="entry name" value="HIT_2"/>
    <property type="match status" value="1"/>
</dbReference>
<evidence type="ECO:0000259" key="2">
    <source>
        <dbReference type="PROSITE" id="PS51084"/>
    </source>
</evidence>
<protein>
    <recommendedName>
        <fullName evidence="2">HIT domain-containing protein</fullName>
    </recommendedName>
</protein>
<dbReference type="InterPro" id="IPR001310">
    <property type="entry name" value="Histidine_triad_HIT"/>
</dbReference>
<dbReference type="InterPro" id="IPR036265">
    <property type="entry name" value="HIT-like_sf"/>
</dbReference>
<feature type="short sequence motif" description="Histidine triad motif" evidence="1">
    <location>
        <begin position="101"/>
        <end position="105"/>
    </location>
</feature>
<dbReference type="Proteomes" id="UP000248706">
    <property type="component" value="Unassembled WGS sequence"/>
</dbReference>
<evidence type="ECO:0000256" key="1">
    <source>
        <dbReference type="PROSITE-ProRule" id="PRU00464"/>
    </source>
</evidence>
<evidence type="ECO:0000313" key="4">
    <source>
        <dbReference type="Proteomes" id="UP000248706"/>
    </source>
</evidence>